<protein>
    <submittedName>
        <fullName evidence="1">Uncharacterized protein</fullName>
    </submittedName>
</protein>
<sequence length="83" mass="9805">MTPSCAICMKCPLHCTGMQTALDDSERMQFMEALNDYLQQKDEELEKVQLLEEQLFKATIREEFIRADDSKFMCFIGLTWIRF</sequence>
<dbReference type="EMBL" id="JAGXEW010000002">
    <property type="protein sequence ID" value="KAK1174822.1"/>
    <property type="molecule type" value="Genomic_DNA"/>
</dbReference>
<gene>
    <name evidence="1" type="ORF">AOXY_G2406</name>
</gene>
<accession>A0AAD8LU61</accession>
<evidence type="ECO:0000313" key="1">
    <source>
        <dbReference type="EMBL" id="KAK1174822.1"/>
    </source>
</evidence>
<keyword evidence="2" id="KW-1185">Reference proteome</keyword>
<organism evidence="1 2">
    <name type="scientific">Acipenser oxyrinchus oxyrinchus</name>
    <dbReference type="NCBI Taxonomy" id="40147"/>
    <lineage>
        <taxon>Eukaryota</taxon>
        <taxon>Metazoa</taxon>
        <taxon>Chordata</taxon>
        <taxon>Craniata</taxon>
        <taxon>Vertebrata</taxon>
        <taxon>Euteleostomi</taxon>
        <taxon>Actinopterygii</taxon>
        <taxon>Chondrostei</taxon>
        <taxon>Acipenseriformes</taxon>
        <taxon>Acipenseridae</taxon>
        <taxon>Acipenser</taxon>
    </lineage>
</organism>
<dbReference type="Proteomes" id="UP001230051">
    <property type="component" value="Unassembled WGS sequence"/>
</dbReference>
<comment type="caution">
    <text evidence="1">The sequence shown here is derived from an EMBL/GenBank/DDBJ whole genome shotgun (WGS) entry which is preliminary data.</text>
</comment>
<evidence type="ECO:0000313" key="2">
    <source>
        <dbReference type="Proteomes" id="UP001230051"/>
    </source>
</evidence>
<proteinExistence type="predicted"/>
<name>A0AAD8LU61_ACIOX</name>
<reference evidence="1" key="1">
    <citation type="submission" date="2022-02" db="EMBL/GenBank/DDBJ databases">
        <title>Atlantic sturgeon de novo genome assembly.</title>
        <authorList>
            <person name="Stock M."/>
            <person name="Klopp C."/>
            <person name="Guiguen Y."/>
            <person name="Cabau C."/>
            <person name="Parinello H."/>
            <person name="Santidrian Yebra-Pimentel E."/>
            <person name="Kuhl H."/>
            <person name="Dirks R.P."/>
            <person name="Guessner J."/>
            <person name="Wuertz S."/>
            <person name="Du K."/>
            <person name="Schartl M."/>
        </authorList>
    </citation>
    <scope>NUCLEOTIDE SEQUENCE</scope>
    <source>
        <strain evidence="1">STURGEONOMICS-FGT-2020</strain>
        <tissue evidence="1">Whole blood</tissue>
    </source>
</reference>
<dbReference type="AlphaFoldDB" id="A0AAD8LU61"/>